<feature type="domain" description="PAC" evidence="13">
    <location>
        <begin position="737"/>
        <end position="789"/>
    </location>
</feature>
<keyword evidence="2" id="KW-1003">Cell membrane</keyword>
<dbReference type="InterPro" id="IPR029787">
    <property type="entry name" value="Nucleotide_cyclase"/>
</dbReference>
<dbReference type="FunFam" id="3.30.70.270:FF:000001">
    <property type="entry name" value="Diguanylate cyclase domain protein"/>
    <property type="match status" value="1"/>
</dbReference>
<dbReference type="SUPFAM" id="SSF55785">
    <property type="entry name" value="PYP-like sensor domain (PAS domain)"/>
    <property type="match status" value="7"/>
</dbReference>
<evidence type="ECO:0000256" key="3">
    <source>
        <dbReference type="ARBA" id="ARBA00022519"/>
    </source>
</evidence>
<feature type="domain" description="PAC" evidence="13">
    <location>
        <begin position="996"/>
        <end position="1049"/>
    </location>
</feature>
<dbReference type="InterPro" id="IPR001610">
    <property type="entry name" value="PAC"/>
</dbReference>
<dbReference type="CDD" id="cd01949">
    <property type="entry name" value="GGDEF"/>
    <property type="match status" value="1"/>
</dbReference>
<dbReference type="Gene3D" id="3.30.70.270">
    <property type="match status" value="1"/>
</dbReference>
<dbReference type="CDD" id="cd00130">
    <property type="entry name" value="PAS"/>
    <property type="match status" value="6"/>
</dbReference>
<dbReference type="GO" id="GO:0005886">
    <property type="term" value="C:plasma membrane"/>
    <property type="evidence" value="ECO:0007669"/>
    <property type="project" value="UniProtKB-SubCell"/>
</dbReference>
<dbReference type="InterPro" id="IPR052155">
    <property type="entry name" value="Biofilm_reg_signaling"/>
</dbReference>
<accession>A0AAE4FSW2</accession>
<dbReference type="InterPro" id="IPR013767">
    <property type="entry name" value="PAS_fold"/>
</dbReference>
<dbReference type="FunFam" id="2.10.70.100:FF:000001">
    <property type="entry name" value="Sensory transduction histidine kinase"/>
    <property type="match status" value="1"/>
</dbReference>
<feature type="domain" description="PAS" evidence="12">
    <location>
        <begin position="281"/>
        <end position="353"/>
    </location>
</feature>
<evidence type="ECO:0000256" key="6">
    <source>
        <dbReference type="ARBA" id="ARBA00022737"/>
    </source>
</evidence>
<dbReference type="Pfam" id="PF08447">
    <property type="entry name" value="PAS_3"/>
    <property type="match status" value="4"/>
</dbReference>
<dbReference type="PROSITE" id="PS50113">
    <property type="entry name" value="PAC"/>
    <property type="match status" value="5"/>
</dbReference>
<evidence type="ECO:0000259" key="12">
    <source>
        <dbReference type="PROSITE" id="PS50112"/>
    </source>
</evidence>
<sequence length="1418" mass="159953">MYPPNLDNQNSVFETGVSLAPSLQGLFALSWEGLIFTDRLGICHHINNSAGIMLGLDSAAPPQSYNLHQFLGVTQDPAWHTWQQSHDPSVVEGNSPAYFRGTTTLTRTNGQTADLTYGVTAQANGFLWILPPSQLIQWQEATGESDSPDKLTPASYQAILETQTEMVVRFLPDSTFTYVNPAYCQMIGKPAAELLGRHFLEVIPPDAQAMMREELWAMNTLTPKHPFRVVINPSIGHDGSQIWHEWTNIALFDSNDTLIEFQATGRDITADYNFTRTLKAAKDRLQLALEIAEIGYCDWDLRSNRLVWSDGYEQLMGLAPGTFDQRIETFMGLVHPEDRARVQTVIDDIIQSHQQRTVEFRIIRPSGEIRWFLARGTAIYDDHGHPVRFTGVDMDITAQKLREQELQYQRDLRELLFNESTDAMFLVDPNTVQIVDCNPRAVELFEADKKSNLIGLAGHTLHVRPFTAAEVEANVTQMHSQGFWTMEIEYQTLKGNRFWGNIAAKPVTIAGHPHSFVRVSDISPWKQVTLASELSELRFRAIFDQAELGIAICSAPDFRIDQSNPCLQNLLGYTAEKLKCLGFAHITHPDDLGLEQPFINECLAGTRDHYQLEKRCLTKTGEIRWVSVYHTAVRDATGQIQFAFVFFKDISNRKQAELALQASEGRFRALFEQAVFGIVYGELSGEFVSVNQAFTAITGYTQVELQNHSFRTITYPPDLEREQPLVQALMAGEIHSYTLEKRYIRKDGSLVWVSVTINKIFDDAGQVIGGMGIIQDISQSKVLELELEAARLKYQTLFAVMPVGIMITDEQGHIIEANPASKHILDLDLEEQQRWVLEDNQWLCYRSDGSLIPSQDSPAVIALRENRVIQGFEMGYQRPDGELIWLDVTAAPIPIPGLGVVLTYMDVTERKRTSQALRDKETSLRLALEASNQGFYDLDIVTGEAQTDFGYDEMLGYAPGELVHSLDSWQASLHPEDRDPTLKTLQDYLSGQLDHYRVEFRIQTKAGDWKWVLSTGKIVAWDAEGQPTRMLGTHIDIDQRKDAELALAKQAAQERVFVEITNDIRRSLDLHLILDSAVENIRDLLRADRVLVLRILPNYHAETLAESLEAGLTSLHNRCWLNFELPGMCWSDYLMGDYRLVDRGHQSRCDTCWIPNLTDDDIQAKIIAPINQARGGNSYLWGLLIVQSQAPISSWTDDDGRLIARICQQLAIAIQQAELYESLQAANSELQAANQELEYLARYDGLTQVANRRHFDEYLNQEWGRMNREQQPLAVIICDIDFFKAYNDHYGHIAGDSCLQKVALALQKTVNRAGDLVARYGGEEFALILPNTNLAGALAVADRIQLGIRQLNLPHHHSAIAQTVTLSLGITAHIPDPDSSLQALVAQADHALYAAKQTGRNRYCYWDRTLPRSWNGDL</sequence>
<dbReference type="SUPFAM" id="SSF55781">
    <property type="entry name" value="GAF domain-like"/>
    <property type="match status" value="1"/>
</dbReference>
<evidence type="ECO:0000256" key="9">
    <source>
        <dbReference type="ARBA" id="ARBA00023136"/>
    </source>
</evidence>
<keyword evidence="3" id="KW-0997">Cell inner membrane</keyword>
<dbReference type="RefSeq" id="WP_322878752.1">
    <property type="nucleotide sequence ID" value="NZ_JAVMIP010000013.1"/>
</dbReference>
<dbReference type="InterPro" id="IPR013655">
    <property type="entry name" value="PAS_fold_3"/>
</dbReference>
<evidence type="ECO:0000256" key="2">
    <source>
        <dbReference type="ARBA" id="ARBA00022475"/>
    </source>
</evidence>
<dbReference type="SMART" id="SM00091">
    <property type="entry name" value="PAS"/>
    <property type="match status" value="8"/>
</dbReference>
<dbReference type="EMBL" id="JAVMIP010000013">
    <property type="protein sequence ID" value="MDS3861511.1"/>
    <property type="molecule type" value="Genomic_DNA"/>
</dbReference>
<keyword evidence="4" id="KW-0808">Transferase</keyword>
<dbReference type="GO" id="GO:0000166">
    <property type="term" value="F:nucleotide binding"/>
    <property type="evidence" value="ECO:0007669"/>
    <property type="project" value="UniProtKB-KW"/>
</dbReference>
<feature type="coiled-coil region" evidence="10">
    <location>
        <begin position="1216"/>
        <end position="1243"/>
    </location>
</feature>
<evidence type="ECO:0000256" key="10">
    <source>
        <dbReference type="SAM" id="Coils"/>
    </source>
</evidence>
<evidence type="ECO:0000259" key="14">
    <source>
        <dbReference type="PROSITE" id="PS50887"/>
    </source>
</evidence>
<evidence type="ECO:0000259" key="13">
    <source>
        <dbReference type="PROSITE" id="PS50113"/>
    </source>
</evidence>
<dbReference type="SMART" id="SM00267">
    <property type="entry name" value="GGDEF"/>
    <property type="match status" value="1"/>
</dbReference>
<evidence type="ECO:0000259" key="11">
    <source>
        <dbReference type="PROSITE" id="PS50046"/>
    </source>
</evidence>
<keyword evidence="7" id="KW-0547">Nucleotide-binding</keyword>
<dbReference type="InterPro" id="IPR000160">
    <property type="entry name" value="GGDEF_dom"/>
</dbReference>
<evidence type="ECO:0000256" key="4">
    <source>
        <dbReference type="ARBA" id="ARBA00022679"/>
    </source>
</evidence>
<keyword evidence="5" id="KW-0812">Transmembrane</keyword>
<proteinExistence type="predicted"/>
<dbReference type="Pfam" id="PF13426">
    <property type="entry name" value="PAS_9"/>
    <property type="match status" value="1"/>
</dbReference>
<dbReference type="InterPro" id="IPR043128">
    <property type="entry name" value="Rev_trsase/Diguanyl_cyclase"/>
</dbReference>
<dbReference type="SMART" id="SM00065">
    <property type="entry name" value="GAF"/>
    <property type="match status" value="1"/>
</dbReference>
<dbReference type="Gene3D" id="3.30.450.40">
    <property type="match status" value="1"/>
</dbReference>
<evidence type="ECO:0000256" key="8">
    <source>
        <dbReference type="ARBA" id="ARBA00022989"/>
    </source>
</evidence>
<feature type="domain" description="PAS" evidence="12">
    <location>
        <begin position="152"/>
        <end position="215"/>
    </location>
</feature>
<keyword evidence="6" id="KW-0677">Repeat</keyword>
<dbReference type="InterPro" id="IPR003018">
    <property type="entry name" value="GAF"/>
</dbReference>
<feature type="domain" description="PAC" evidence="13">
    <location>
        <begin position="870"/>
        <end position="919"/>
    </location>
</feature>
<keyword evidence="9" id="KW-0472">Membrane</keyword>
<keyword evidence="8" id="KW-1133">Transmembrane helix</keyword>
<feature type="domain" description="GGDEF" evidence="14">
    <location>
        <begin position="1271"/>
        <end position="1408"/>
    </location>
</feature>
<dbReference type="Pfam" id="PF01590">
    <property type="entry name" value="GAF"/>
    <property type="match status" value="1"/>
</dbReference>
<dbReference type="PANTHER" id="PTHR44757">
    <property type="entry name" value="DIGUANYLATE CYCLASE DGCP"/>
    <property type="match status" value="1"/>
</dbReference>
<comment type="subcellular location">
    <subcellularLocation>
        <location evidence="1">Cell inner membrane</location>
        <topology evidence="1">Multi-pass membrane protein</topology>
    </subcellularLocation>
</comment>
<evidence type="ECO:0000256" key="5">
    <source>
        <dbReference type="ARBA" id="ARBA00022692"/>
    </source>
</evidence>
<dbReference type="SUPFAM" id="SSF55073">
    <property type="entry name" value="Nucleotide cyclase"/>
    <property type="match status" value="1"/>
</dbReference>
<comment type="caution">
    <text evidence="15">The sequence shown here is derived from an EMBL/GenBank/DDBJ whole genome shotgun (WGS) entry which is preliminary data.</text>
</comment>
<dbReference type="Pfam" id="PF00989">
    <property type="entry name" value="PAS"/>
    <property type="match status" value="1"/>
</dbReference>
<dbReference type="Gene3D" id="2.10.70.100">
    <property type="match status" value="1"/>
</dbReference>
<evidence type="ECO:0000313" key="16">
    <source>
        <dbReference type="Proteomes" id="UP001268256"/>
    </source>
</evidence>
<dbReference type="PROSITE" id="PS50112">
    <property type="entry name" value="PAS"/>
    <property type="match status" value="4"/>
</dbReference>
<dbReference type="PANTHER" id="PTHR44757:SF2">
    <property type="entry name" value="BIOFILM ARCHITECTURE MAINTENANCE PROTEIN MBAA"/>
    <property type="match status" value="1"/>
</dbReference>
<evidence type="ECO:0000256" key="7">
    <source>
        <dbReference type="ARBA" id="ARBA00022741"/>
    </source>
</evidence>
<name>A0AAE4FSW2_9CYAN</name>
<dbReference type="InterPro" id="IPR000700">
    <property type="entry name" value="PAS-assoc_C"/>
</dbReference>
<evidence type="ECO:0000313" key="15">
    <source>
        <dbReference type="EMBL" id="MDS3861511.1"/>
    </source>
</evidence>
<feature type="domain" description="PAS" evidence="12">
    <location>
        <begin position="663"/>
        <end position="733"/>
    </location>
</feature>
<keyword evidence="10" id="KW-0175">Coiled coil</keyword>
<feature type="domain" description="Phytochrome chromophore attachment site" evidence="11">
    <location>
        <begin position="1069"/>
        <end position="1126"/>
    </location>
</feature>
<dbReference type="GO" id="GO:0016740">
    <property type="term" value="F:transferase activity"/>
    <property type="evidence" value="ECO:0007669"/>
    <property type="project" value="UniProtKB-KW"/>
</dbReference>
<keyword evidence="16" id="KW-1185">Reference proteome</keyword>
<dbReference type="InterPro" id="IPR016132">
    <property type="entry name" value="Phyto_chromo_attachment"/>
</dbReference>
<dbReference type="SMART" id="SM00086">
    <property type="entry name" value="PAC"/>
    <property type="match status" value="7"/>
</dbReference>
<feature type="domain" description="PAC" evidence="13">
    <location>
        <begin position="356"/>
        <end position="408"/>
    </location>
</feature>
<organism evidence="15 16">
    <name type="scientific">Pseudocalidococcus azoricus BACA0444</name>
    <dbReference type="NCBI Taxonomy" id="2918990"/>
    <lineage>
        <taxon>Bacteria</taxon>
        <taxon>Bacillati</taxon>
        <taxon>Cyanobacteriota</taxon>
        <taxon>Cyanophyceae</taxon>
        <taxon>Acaryochloridales</taxon>
        <taxon>Thermosynechococcaceae</taxon>
        <taxon>Pseudocalidococcus</taxon>
        <taxon>Pseudocalidococcus azoricus</taxon>
    </lineage>
</organism>
<gene>
    <name evidence="15" type="ORF">RIF25_11910</name>
</gene>
<dbReference type="Pfam" id="PF00990">
    <property type="entry name" value="GGDEF"/>
    <property type="match status" value="1"/>
</dbReference>
<dbReference type="Gene3D" id="3.30.450.20">
    <property type="entry name" value="PAS domain"/>
    <property type="match status" value="7"/>
</dbReference>
<protein>
    <submittedName>
        <fullName evidence="15">PAS domain S-box protein</fullName>
    </submittedName>
</protein>
<dbReference type="PROSITE" id="PS50887">
    <property type="entry name" value="GGDEF"/>
    <property type="match status" value="1"/>
</dbReference>
<dbReference type="NCBIfam" id="TIGR00254">
    <property type="entry name" value="GGDEF"/>
    <property type="match status" value="1"/>
</dbReference>
<dbReference type="InterPro" id="IPR000014">
    <property type="entry name" value="PAS"/>
</dbReference>
<reference evidence="16" key="1">
    <citation type="submission" date="2023-07" db="EMBL/GenBank/DDBJ databases">
        <authorList>
            <person name="Luz R."/>
            <person name="Cordeiro R."/>
            <person name="Fonseca A."/>
            <person name="Goncalves V."/>
        </authorList>
    </citation>
    <scope>NUCLEOTIDE SEQUENCE [LARGE SCALE GENOMIC DNA]</scope>
    <source>
        <strain evidence="16">BACA0444</strain>
    </source>
</reference>
<dbReference type="InterPro" id="IPR029016">
    <property type="entry name" value="GAF-like_dom_sf"/>
</dbReference>
<dbReference type="Pfam" id="PF13188">
    <property type="entry name" value="PAS_8"/>
    <property type="match status" value="1"/>
</dbReference>
<evidence type="ECO:0000256" key="1">
    <source>
        <dbReference type="ARBA" id="ARBA00004429"/>
    </source>
</evidence>
<dbReference type="PROSITE" id="PS50046">
    <property type="entry name" value="PHYTOCHROME_2"/>
    <property type="match status" value="1"/>
</dbReference>
<dbReference type="GO" id="GO:0006355">
    <property type="term" value="P:regulation of DNA-templated transcription"/>
    <property type="evidence" value="ECO:0007669"/>
    <property type="project" value="InterPro"/>
</dbReference>
<dbReference type="InterPro" id="IPR035965">
    <property type="entry name" value="PAS-like_dom_sf"/>
</dbReference>
<feature type="domain" description="PAS" evidence="12">
    <location>
        <begin position="920"/>
        <end position="992"/>
    </location>
</feature>
<feature type="domain" description="PAC" evidence="13">
    <location>
        <begin position="610"/>
        <end position="662"/>
    </location>
</feature>
<dbReference type="NCBIfam" id="TIGR00229">
    <property type="entry name" value="sensory_box"/>
    <property type="match status" value="6"/>
</dbReference>
<dbReference type="Proteomes" id="UP001268256">
    <property type="component" value="Unassembled WGS sequence"/>
</dbReference>